<organism evidence="2">
    <name type="scientific">Tanacetum cinerariifolium</name>
    <name type="common">Dalmatian daisy</name>
    <name type="synonym">Chrysanthemum cinerariifolium</name>
    <dbReference type="NCBI Taxonomy" id="118510"/>
    <lineage>
        <taxon>Eukaryota</taxon>
        <taxon>Viridiplantae</taxon>
        <taxon>Streptophyta</taxon>
        <taxon>Embryophyta</taxon>
        <taxon>Tracheophyta</taxon>
        <taxon>Spermatophyta</taxon>
        <taxon>Magnoliopsida</taxon>
        <taxon>eudicotyledons</taxon>
        <taxon>Gunneridae</taxon>
        <taxon>Pentapetalae</taxon>
        <taxon>asterids</taxon>
        <taxon>campanulids</taxon>
        <taxon>Asterales</taxon>
        <taxon>Asteraceae</taxon>
        <taxon>Asteroideae</taxon>
        <taxon>Anthemideae</taxon>
        <taxon>Anthemidinae</taxon>
        <taxon>Tanacetum</taxon>
    </lineage>
</organism>
<feature type="compositionally biased region" description="Pro residues" evidence="1">
    <location>
        <begin position="86"/>
        <end position="100"/>
    </location>
</feature>
<dbReference type="EMBL" id="BKCJ010306488">
    <property type="protein sequence ID" value="GEZ65917.1"/>
    <property type="molecule type" value="Genomic_DNA"/>
</dbReference>
<sequence length="214" mass="23648">MIYLRIAKVDWTVVVWGPFGVLKSESDGCLSDIPHADAEIISTMDVHVHHKVLSSQIPTLFTVLVYVITDSSPVYSTVILQSLPSFTPPPQQSTLTPPPITKATNPPSVLPNFASVFQFNNKATKLETEVVELKKDDLLNTQKRSRKDKDKDEDPSAGSNRGLKKRKTSKDDEPTKGPKAKESKSGSSKGTKSQSKSFGKYVHAEEPEFKVAYF</sequence>
<comment type="caution">
    <text evidence="2">The sequence shown here is derived from an EMBL/GenBank/DDBJ whole genome shotgun (WGS) entry which is preliminary data.</text>
</comment>
<feature type="region of interest" description="Disordered" evidence="1">
    <location>
        <begin position="86"/>
        <end position="106"/>
    </location>
</feature>
<reference evidence="2" key="1">
    <citation type="journal article" date="2019" name="Sci. Rep.">
        <title>Draft genome of Tanacetum cinerariifolium, the natural source of mosquito coil.</title>
        <authorList>
            <person name="Yamashiro T."/>
            <person name="Shiraishi A."/>
            <person name="Satake H."/>
            <person name="Nakayama K."/>
        </authorList>
    </citation>
    <scope>NUCLEOTIDE SEQUENCE</scope>
</reference>
<feature type="compositionally biased region" description="Low complexity" evidence="1">
    <location>
        <begin position="185"/>
        <end position="200"/>
    </location>
</feature>
<gene>
    <name evidence="2" type="ORF">Tci_537890</name>
</gene>
<dbReference type="AlphaFoldDB" id="A0A699ILN3"/>
<protein>
    <submittedName>
        <fullName evidence="2">Uncharacterized protein</fullName>
    </submittedName>
</protein>
<name>A0A699ILN3_TANCI</name>
<feature type="region of interest" description="Disordered" evidence="1">
    <location>
        <begin position="141"/>
        <end position="201"/>
    </location>
</feature>
<proteinExistence type="predicted"/>
<evidence type="ECO:0000256" key="1">
    <source>
        <dbReference type="SAM" id="MobiDB-lite"/>
    </source>
</evidence>
<evidence type="ECO:0000313" key="2">
    <source>
        <dbReference type="EMBL" id="GEZ65917.1"/>
    </source>
</evidence>
<accession>A0A699ILN3</accession>
<feature type="compositionally biased region" description="Basic and acidic residues" evidence="1">
    <location>
        <begin position="169"/>
        <end position="184"/>
    </location>
</feature>